<gene>
    <name evidence="4" type="ORF">D4A39_02115</name>
</gene>
<dbReference type="OrthoDB" id="9802824at2"/>
<dbReference type="PANTHER" id="PTHR43340:SF1">
    <property type="entry name" value="HYPOXANTHINE PHOSPHORIBOSYLTRANSFERASE"/>
    <property type="match status" value="1"/>
</dbReference>
<dbReference type="InterPro" id="IPR050408">
    <property type="entry name" value="HGPRT"/>
</dbReference>
<dbReference type="NCBIfam" id="NF006605">
    <property type="entry name" value="PRK09162.1"/>
    <property type="match status" value="1"/>
</dbReference>
<keyword evidence="5" id="KW-1185">Reference proteome</keyword>
<dbReference type="GO" id="GO:0032263">
    <property type="term" value="P:GMP salvage"/>
    <property type="evidence" value="ECO:0007669"/>
    <property type="project" value="TreeGrafter"/>
</dbReference>
<reference evidence="4 5" key="1">
    <citation type="submission" date="2018-09" db="EMBL/GenBank/DDBJ databases">
        <title>Alcanivorax profundi sp. nov., isolated from 1000 m-depth seawater of the Mariana Trench.</title>
        <authorList>
            <person name="Liu J."/>
        </authorList>
    </citation>
    <scope>NUCLEOTIDE SEQUENCE [LARGE SCALE GENOMIC DNA]</scope>
    <source>
        <strain evidence="4 5">MTEO17</strain>
    </source>
</reference>
<evidence type="ECO:0000313" key="4">
    <source>
        <dbReference type="EMBL" id="RJG19670.1"/>
    </source>
</evidence>
<name>A0A418Y2H3_9GAMM</name>
<dbReference type="GO" id="GO:0000287">
    <property type="term" value="F:magnesium ion binding"/>
    <property type="evidence" value="ECO:0007669"/>
    <property type="project" value="TreeGrafter"/>
</dbReference>
<dbReference type="Gene3D" id="3.40.50.2020">
    <property type="match status" value="1"/>
</dbReference>
<dbReference type="AlphaFoldDB" id="A0A418Y2H3"/>
<organism evidence="4 5">
    <name type="scientific">Alcanivorax profundi</name>
    <dbReference type="NCBI Taxonomy" id="2338368"/>
    <lineage>
        <taxon>Bacteria</taxon>
        <taxon>Pseudomonadati</taxon>
        <taxon>Pseudomonadota</taxon>
        <taxon>Gammaproteobacteria</taxon>
        <taxon>Oceanospirillales</taxon>
        <taxon>Alcanivoracaceae</taxon>
        <taxon>Alcanivorax</taxon>
    </lineage>
</organism>
<comment type="catalytic activity">
    <reaction evidence="2">
        <text>IMP + diphosphate = hypoxanthine + 5-phospho-alpha-D-ribose 1-diphosphate</text>
        <dbReference type="Rhea" id="RHEA:17973"/>
        <dbReference type="ChEBI" id="CHEBI:17368"/>
        <dbReference type="ChEBI" id="CHEBI:33019"/>
        <dbReference type="ChEBI" id="CHEBI:58017"/>
        <dbReference type="ChEBI" id="CHEBI:58053"/>
        <dbReference type="EC" id="2.4.2.8"/>
    </reaction>
    <physiologicalReaction direction="right-to-left" evidence="2">
        <dbReference type="Rhea" id="RHEA:17975"/>
    </physiologicalReaction>
</comment>
<evidence type="ECO:0000259" key="3">
    <source>
        <dbReference type="Pfam" id="PF00156"/>
    </source>
</evidence>
<dbReference type="SUPFAM" id="SSF53271">
    <property type="entry name" value="PRTase-like"/>
    <property type="match status" value="1"/>
</dbReference>
<dbReference type="RefSeq" id="WP_022986224.1">
    <property type="nucleotide sequence ID" value="NZ_CAXGPP010000045.1"/>
</dbReference>
<keyword evidence="4" id="KW-0328">Glycosyltransferase</keyword>
<dbReference type="GO" id="GO:0032264">
    <property type="term" value="P:IMP salvage"/>
    <property type="evidence" value="ECO:0007669"/>
    <property type="project" value="TreeGrafter"/>
</dbReference>
<dbReference type="InterPro" id="IPR000836">
    <property type="entry name" value="PRTase_dom"/>
</dbReference>
<evidence type="ECO:0000256" key="2">
    <source>
        <dbReference type="ARBA" id="ARBA00049402"/>
    </source>
</evidence>
<dbReference type="GO" id="GO:0004422">
    <property type="term" value="F:hypoxanthine phosphoribosyltransferase activity"/>
    <property type="evidence" value="ECO:0007669"/>
    <property type="project" value="TreeGrafter"/>
</dbReference>
<dbReference type="GO" id="GO:0005829">
    <property type="term" value="C:cytosol"/>
    <property type="evidence" value="ECO:0007669"/>
    <property type="project" value="TreeGrafter"/>
</dbReference>
<dbReference type="EC" id="2.4.2.8" evidence="4"/>
<comment type="catalytic activity">
    <reaction evidence="1">
        <text>GMP + diphosphate = guanine + 5-phospho-alpha-D-ribose 1-diphosphate</text>
        <dbReference type="Rhea" id="RHEA:25424"/>
        <dbReference type="ChEBI" id="CHEBI:16235"/>
        <dbReference type="ChEBI" id="CHEBI:33019"/>
        <dbReference type="ChEBI" id="CHEBI:58017"/>
        <dbReference type="ChEBI" id="CHEBI:58115"/>
        <dbReference type="EC" id="2.4.2.8"/>
    </reaction>
    <physiologicalReaction direction="right-to-left" evidence="1">
        <dbReference type="Rhea" id="RHEA:25426"/>
    </physiologicalReaction>
</comment>
<proteinExistence type="predicted"/>
<protein>
    <submittedName>
        <fullName evidence="4">Hypoxanthine-guanine phosphoribosyltransferase</fullName>
        <ecNumber evidence="4">2.4.2.8</ecNumber>
    </submittedName>
</protein>
<feature type="domain" description="Phosphoribosyltransferase" evidence="3">
    <location>
        <begin position="23"/>
        <end position="148"/>
    </location>
</feature>
<dbReference type="Pfam" id="PF00156">
    <property type="entry name" value="Pribosyltran"/>
    <property type="match status" value="1"/>
</dbReference>
<dbReference type="GO" id="GO:0052657">
    <property type="term" value="F:guanine phosphoribosyltransferase activity"/>
    <property type="evidence" value="ECO:0007669"/>
    <property type="project" value="RHEA"/>
</dbReference>
<dbReference type="GO" id="GO:0006178">
    <property type="term" value="P:guanine salvage"/>
    <property type="evidence" value="ECO:0007669"/>
    <property type="project" value="TreeGrafter"/>
</dbReference>
<keyword evidence="4" id="KW-0808">Transferase</keyword>
<sequence length="190" mass="20836">MSSANDVQQELMRVRREAIELHSSDQVQEAIAKLAFEVTEAYSGKVPVFVTIMNGGMIFAAELVKRLDFPLEMDYLHASRYLGATSGGAVEWIVTPNASLAGRDVLIVDDILDVGSTLLSIIEACYAQGAASVKTCVLVDKKHDRKARPGLKADFTALEAEDYYLFGMGMDYKGFWRNAPGIYAVKESDS</sequence>
<accession>A0A418Y2H3</accession>
<comment type="caution">
    <text evidence="4">The sequence shown here is derived from an EMBL/GenBank/DDBJ whole genome shotgun (WGS) entry which is preliminary data.</text>
</comment>
<dbReference type="CDD" id="cd06223">
    <property type="entry name" value="PRTases_typeI"/>
    <property type="match status" value="1"/>
</dbReference>
<evidence type="ECO:0000313" key="5">
    <source>
        <dbReference type="Proteomes" id="UP000283734"/>
    </source>
</evidence>
<dbReference type="InterPro" id="IPR029057">
    <property type="entry name" value="PRTase-like"/>
</dbReference>
<dbReference type="Proteomes" id="UP000283734">
    <property type="component" value="Unassembled WGS sequence"/>
</dbReference>
<dbReference type="PANTHER" id="PTHR43340">
    <property type="entry name" value="HYPOXANTHINE-GUANINE PHOSPHORIBOSYLTRANSFERASE"/>
    <property type="match status" value="1"/>
</dbReference>
<dbReference type="GO" id="GO:0046100">
    <property type="term" value="P:hypoxanthine metabolic process"/>
    <property type="evidence" value="ECO:0007669"/>
    <property type="project" value="TreeGrafter"/>
</dbReference>
<evidence type="ECO:0000256" key="1">
    <source>
        <dbReference type="ARBA" id="ARBA00048811"/>
    </source>
</evidence>
<dbReference type="EMBL" id="QYYA01000001">
    <property type="protein sequence ID" value="RJG19670.1"/>
    <property type="molecule type" value="Genomic_DNA"/>
</dbReference>